<reference evidence="2" key="1">
    <citation type="submission" date="2020-10" db="EMBL/GenBank/DDBJ databases">
        <authorList>
            <person name="Gilroy R."/>
        </authorList>
    </citation>
    <scope>NUCLEOTIDE SEQUENCE</scope>
    <source>
        <strain evidence="2">B1-15692</strain>
    </source>
</reference>
<keyword evidence="1" id="KW-0732">Signal</keyword>
<sequence length="285" mass="31654">MKKIILTTILALCALQAALAQVRVDTLTLENGNVLKGKVVAKSGSSVFFKTADGTLFKQFNAEDIISLGQESLSRHEYNLLRGFTRDGKCTRNYVPSSRRQGYGAFIEALGGYSTSSYGWFDVTTSQGYFISPVLFAGAGTGVNMKIEYSSYDYRGTIRKTSMSVPIFATARYYFINNRNCSPYIDGKIGYALPLYDAIAADNAGNSYNSYSAYRTKGLYFNISVGVEINRITLALGLTGSNTQGIDFGEDTYMNQSGMAKRWRNYYYAYSFVNAAWHLNVGFRF</sequence>
<name>A0A9D9I7E2_9BACT</name>
<gene>
    <name evidence="2" type="ORF">IAB99_06330</name>
</gene>
<evidence type="ECO:0000313" key="2">
    <source>
        <dbReference type="EMBL" id="MBO8467362.1"/>
    </source>
</evidence>
<protein>
    <recommendedName>
        <fullName evidence="4">Outer membrane protein beta-barrel domain-containing protein</fullName>
    </recommendedName>
</protein>
<comment type="caution">
    <text evidence="2">The sequence shown here is derived from an EMBL/GenBank/DDBJ whole genome shotgun (WGS) entry which is preliminary data.</text>
</comment>
<proteinExistence type="predicted"/>
<evidence type="ECO:0000256" key="1">
    <source>
        <dbReference type="SAM" id="SignalP"/>
    </source>
</evidence>
<evidence type="ECO:0008006" key="4">
    <source>
        <dbReference type="Google" id="ProtNLM"/>
    </source>
</evidence>
<reference evidence="2" key="2">
    <citation type="journal article" date="2021" name="PeerJ">
        <title>Extensive microbial diversity within the chicken gut microbiome revealed by metagenomics and culture.</title>
        <authorList>
            <person name="Gilroy R."/>
            <person name="Ravi A."/>
            <person name="Getino M."/>
            <person name="Pursley I."/>
            <person name="Horton D.L."/>
            <person name="Alikhan N.F."/>
            <person name="Baker D."/>
            <person name="Gharbi K."/>
            <person name="Hall N."/>
            <person name="Watson M."/>
            <person name="Adriaenssens E.M."/>
            <person name="Foster-Nyarko E."/>
            <person name="Jarju S."/>
            <person name="Secka A."/>
            <person name="Antonio M."/>
            <person name="Oren A."/>
            <person name="Chaudhuri R.R."/>
            <person name="La Ragione R."/>
            <person name="Hildebrand F."/>
            <person name="Pallen M.J."/>
        </authorList>
    </citation>
    <scope>NUCLEOTIDE SEQUENCE</scope>
    <source>
        <strain evidence="2">B1-15692</strain>
    </source>
</reference>
<dbReference type="Proteomes" id="UP000823660">
    <property type="component" value="Unassembled WGS sequence"/>
</dbReference>
<accession>A0A9D9I7E2</accession>
<organism evidence="2 3">
    <name type="scientific">Candidatus Cryptobacteroides faecipullorum</name>
    <dbReference type="NCBI Taxonomy" id="2840764"/>
    <lineage>
        <taxon>Bacteria</taxon>
        <taxon>Pseudomonadati</taxon>
        <taxon>Bacteroidota</taxon>
        <taxon>Bacteroidia</taxon>
        <taxon>Bacteroidales</taxon>
        <taxon>Candidatus Cryptobacteroides</taxon>
    </lineage>
</organism>
<feature type="chain" id="PRO_5039330345" description="Outer membrane protein beta-barrel domain-containing protein" evidence="1">
    <location>
        <begin position="21"/>
        <end position="285"/>
    </location>
</feature>
<dbReference type="AlphaFoldDB" id="A0A9D9I7E2"/>
<feature type="signal peptide" evidence="1">
    <location>
        <begin position="1"/>
        <end position="20"/>
    </location>
</feature>
<evidence type="ECO:0000313" key="3">
    <source>
        <dbReference type="Proteomes" id="UP000823660"/>
    </source>
</evidence>
<dbReference type="EMBL" id="JADIMH010000035">
    <property type="protein sequence ID" value="MBO8467362.1"/>
    <property type="molecule type" value="Genomic_DNA"/>
</dbReference>